<protein>
    <submittedName>
        <fullName evidence="2">Uncharacterized protein</fullName>
    </submittedName>
</protein>
<keyword evidence="1" id="KW-0472">Membrane</keyword>
<dbReference type="Proteomes" id="UP001081283">
    <property type="component" value="Unassembled WGS sequence"/>
</dbReference>
<keyword evidence="1" id="KW-1133">Transmembrane helix</keyword>
<dbReference type="EMBL" id="JAOVZQ010000001">
    <property type="protein sequence ID" value="MCY0094600.1"/>
    <property type="molecule type" value="Genomic_DNA"/>
</dbReference>
<proteinExistence type="predicted"/>
<feature type="transmembrane region" description="Helical" evidence="1">
    <location>
        <begin position="63"/>
        <end position="81"/>
    </location>
</feature>
<keyword evidence="1" id="KW-0812">Transmembrane</keyword>
<reference evidence="2" key="1">
    <citation type="submission" date="2022-10" db="EMBL/GenBank/DDBJ databases">
        <title>Hoeflea sp. J2-29, isolated from marine algae.</title>
        <authorList>
            <person name="Kristyanto S."/>
            <person name="Kim J.M."/>
            <person name="Jeon C.O."/>
        </authorList>
    </citation>
    <scope>NUCLEOTIDE SEQUENCE</scope>
    <source>
        <strain evidence="2">J2-29</strain>
    </source>
</reference>
<comment type="caution">
    <text evidence="2">The sequence shown here is derived from an EMBL/GenBank/DDBJ whole genome shotgun (WGS) entry which is preliminary data.</text>
</comment>
<organism evidence="2 3">
    <name type="scientific">Hoeflea ulvae</name>
    <dbReference type="NCBI Taxonomy" id="2983764"/>
    <lineage>
        <taxon>Bacteria</taxon>
        <taxon>Pseudomonadati</taxon>
        <taxon>Pseudomonadota</taxon>
        <taxon>Alphaproteobacteria</taxon>
        <taxon>Hyphomicrobiales</taxon>
        <taxon>Rhizobiaceae</taxon>
        <taxon>Hoeflea</taxon>
    </lineage>
</organism>
<feature type="transmembrane region" description="Helical" evidence="1">
    <location>
        <begin position="6"/>
        <end position="25"/>
    </location>
</feature>
<evidence type="ECO:0000313" key="2">
    <source>
        <dbReference type="EMBL" id="MCY0094600.1"/>
    </source>
</evidence>
<dbReference type="RefSeq" id="WP_267612540.1">
    <property type="nucleotide sequence ID" value="NZ_JAOVZQ010000001.1"/>
</dbReference>
<evidence type="ECO:0000256" key="1">
    <source>
        <dbReference type="SAM" id="Phobius"/>
    </source>
</evidence>
<gene>
    <name evidence="2" type="ORF">OEG82_11255</name>
</gene>
<name>A0ABT3YFD8_9HYPH</name>
<evidence type="ECO:0000313" key="3">
    <source>
        <dbReference type="Proteomes" id="UP001081283"/>
    </source>
</evidence>
<accession>A0ABT3YFD8</accession>
<keyword evidence="3" id="KW-1185">Reference proteome</keyword>
<sequence>MPIEFFSASLQLQVAFGAGYIGYLAANAGLRDHHKQLDIAFITIAFGLVATMPFLFIQPRFGTVFAVLAAFLASATAGALWRKVFRDLIRKAFSRAALSYVDDDPSVLTTFFRDTKHHVTQALVVLDDGTELMCADTGSFADAPFGPVVMGADGSIALCVTDVYKKVKDDQIHKPQSSVREVNWGVNYSIVPASSIRQIDLRYAPKR</sequence>
<feature type="transmembrane region" description="Helical" evidence="1">
    <location>
        <begin position="37"/>
        <end position="57"/>
    </location>
</feature>